<organism evidence="2 3">
    <name type="scientific">Rhodanobacter glycinis</name>
    <dbReference type="NCBI Taxonomy" id="582702"/>
    <lineage>
        <taxon>Bacteria</taxon>
        <taxon>Pseudomonadati</taxon>
        <taxon>Pseudomonadota</taxon>
        <taxon>Gammaproteobacteria</taxon>
        <taxon>Lysobacterales</taxon>
        <taxon>Rhodanobacteraceae</taxon>
        <taxon>Rhodanobacter</taxon>
    </lineage>
</organism>
<feature type="chain" id="PRO_5011693482" evidence="1">
    <location>
        <begin position="25"/>
        <end position="112"/>
    </location>
</feature>
<accession>A0A1I4GC54</accession>
<dbReference type="Proteomes" id="UP000198725">
    <property type="component" value="Unassembled WGS sequence"/>
</dbReference>
<feature type="signal peptide" evidence="1">
    <location>
        <begin position="1"/>
        <end position="24"/>
    </location>
</feature>
<gene>
    <name evidence="2" type="ORF">SAMN05192579_12314</name>
</gene>
<dbReference type="EMBL" id="FOSR01000023">
    <property type="protein sequence ID" value="SFL27080.1"/>
    <property type="molecule type" value="Genomic_DNA"/>
</dbReference>
<evidence type="ECO:0000256" key="1">
    <source>
        <dbReference type="SAM" id="SignalP"/>
    </source>
</evidence>
<reference evidence="3" key="1">
    <citation type="submission" date="2016-10" db="EMBL/GenBank/DDBJ databases">
        <authorList>
            <person name="Varghese N."/>
            <person name="Submissions S."/>
        </authorList>
    </citation>
    <scope>NUCLEOTIDE SEQUENCE [LARGE SCALE GENOMIC DNA]</scope>
    <source>
        <strain evidence="3">MO64</strain>
    </source>
</reference>
<protein>
    <submittedName>
        <fullName evidence="2">Uncharacterized protein</fullName>
    </submittedName>
</protein>
<keyword evidence="1" id="KW-0732">Signal</keyword>
<evidence type="ECO:0000313" key="3">
    <source>
        <dbReference type="Proteomes" id="UP000198725"/>
    </source>
</evidence>
<proteinExistence type="predicted"/>
<sequence>MSKLRFNLCIAMFCAIAAPQASCAQTPPKQLNQTSATLPSDVVKYINKRDLCDHFRGEIPDPSDKTRMEQVNKAINQYCIGTDAKLASLKAKYKDSKTVQDALSEYDPHIEP</sequence>
<dbReference type="AlphaFoldDB" id="A0A1I4GC54"/>
<name>A0A1I4GC54_9GAMM</name>
<evidence type="ECO:0000313" key="2">
    <source>
        <dbReference type="EMBL" id="SFL27080.1"/>
    </source>
</evidence>
<keyword evidence="3" id="KW-1185">Reference proteome</keyword>